<sequence>MEAKHSVPRRTIAGISVIDTPLVRAAQQYAREHGNDELYKHVMRSWLWGVLVLQHNSTLAASVDEEVHALAALFHDLGLDPTGELVSTDRRFEVDGAIAAREFIRTHAHSYGNGSGRGGRGRRWDERRVQLVWDAIALHSEQRIALFKEDEVVLLSHGVVMDFTGPNPALGVEQGEYDAVLEEFPKVNLTGGWVETMQWLCRTKPATTYETFMQGYGDEYVPGYSAVGHRMVDRIVLG</sequence>
<evidence type="ECO:0000313" key="1">
    <source>
        <dbReference type="EMBL" id="KAK4117851.1"/>
    </source>
</evidence>
<accession>A0AAN6TPA1</accession>
<dbReference type="RefSeq" id="XP_064675421.1">
    <property type="nucleotide sequence ID" value="XM_064818332.1"/>
</dbReference>
<organism evidence="1 2">
    <name type="scientific">Canariomyces notabilis</name>
    <dbReference type="NCBI Taxonomy" id="2074819"/>
    <lineage>
        <taxon>Eukaryota</taxon>
        <taxon>Fungi</taxon>
        <taxon>Dikarya</taxon>
        <taxon>Ascomycota</taxon>
        <taxon>Pezizomycotina</taxon>
        <taxon>Sordariomycetes</taxon>
        <taxon>Sordariomycetidae</taxon>
        <taxon>Sordariales</taxon>
        <taxon>Chaetomiaceae</taxon>
        <taxon>Canariomyces</taxon>
    </lineage>
</organism>
<name>A0AAN6TPA1_9PEZI</name>
<dbReference type="PANTHER" id="PTHR35569">
    <property type="entry name" value="CYANAMIDE HYDRATASE DDI2-RELATED"/>
    <property type="match status" value="1"/>
</dbReference>
<dbReference type="Gene3D" id="1.10.3210.10">
    <property type="entry name" value="Hypothetical protein af1432"/>
    <property type="match status" value="1"/>
</dbReference>
<gene>
    <name evidence="1" type="ORF">N656DRAFT_804894</name>
</gene>
<protein>
    <recommendedName>
        <fullName evidence="3">HD domain-containing protein</fullName>
    </recommendedName>
</protein>
<reference evidence="1" key="2">
    <citation type="submission" date="2023-05" db="EMBL/GenBank/DDBJ databases">
        <authorList>
            <consortium name="Lawrence Berkeley National Laboratory"/>
            <person name="Steindorff A."/>
            <person name="Hensen N."/>
            <person name="Bonometti L."/>
            <person name="Westerberg I."/>
            <person name="Brannstrom I.O."/>
            <person name="Guillou S."/>
            <person name="Cros-Aarteil S."/>
            <person name="Calhoun S."/>
            <person name="Haridas S."/>
            <person name="Kuo A."/>
            <person name="Mondo S."/>
            <person name="Pangilinan J."/>
            <person name="Riley R."/>
            <person name="Labutti K."/>
            <person name="Andreopoulos B."/>
            <person name="Lipzen A."/>
            <person name="Chen C."/>
            <person name="Yanf M."/>
            <person name="Daum C."/>
            <person name="Ng V."/>
            <person name="Clum A."/>
            <person name="Ohm R."/>
            <person name="Martin F."/>
            <person name="Silar P."/>
            <person name="Natvig D."/>
            <person name="Lalanne C."/>
            <person name="Gautier V."/>
            <person name="Ament-Velasquez S.L."/>
            <person name="Kruys A."/>
            <person name="Hutchinson M.I."/>
            <person name="Powell A.J."/>
            <person name="Barry K."/>
            <person name="Miller A.N."/>
            <person name="Grigoriev I.V."/>
            <person name="Debuchy R."/>
            <person name="Gladieux P."/>
            <person name="Thoren M.H."/>
            <person name="Johannesson H."/>
        </authorList>
    </citation>
    <scope>NUCLEOTIDE SEQUENCE</scope>
    <source>
        <strain evidence="1">CBS 508.74</strain>
    </source>
</reference>
<dbReference type="GeneID" id="89942457"/>
<dbReference type="SUPFAM" id="SSF109604">
    <property type="entry name" value="HD-domain/PDEase-like"/>
    <property type="match status" value="1"/>
</dbReference>
<comment type="caution">
    <text evidence="1">The sequence shown here is derived from an EMBL/GenBank/DDBJ whole genome shotgun (WGS) entry which is preliminary data.</text>
</comment>
<dbReference type="AlphaFoldDB" id="A0AAN6TPA1"/>
<dbReference type="EMBL" id="MU853332">
    <property type="protein sequence ID" value="KAK4117851.1"/>
    <property type="molecule type" value="Genomic_DNA"/>
</dbReference>
<keyword evidence="2" id="KW-1185">Reference proteome</keyword>
<evidence type="ECO:0000313" key="2">
    <source>
        <dbReference type="Proteomes" id="UP001302812"/>
    </source>
</evidence>
<reference evidence="1" key="1">
    <citation type="journal article" date="2023" name="Mol. Phylogenet. Evol.">
        <title>Genome-scale phylogeny and comparative genomics of the fungal order Sordariales.</title>
        <authorList>
            <person name="Hensen N."/>
            <person name="Bonometti L."/>
            <person name="Westerberg I."/>
            <person name="Brannstrom I.O."/>
            <person name="Guillou S."/>
            <person name="Cros-Aarteil S."/>
            <person name="Calhoun S."/>
            <person name="Haridas S."/>
            <person name="Kuo A."/>
            <person name="Mondo S."/>
            <person name="Pangilinan J."/>
            <person name="Riley R."/>
            <person name="LaButti K."/>
            <person name="Andreopoulos B."/>
            <person name="Lipzen A."/>
            <person name="Chen C."/>
            <person name="Yan M."/>
            <person name="Daum C."/>
            <person name="Ng V."/>
            <person name="Clum A."/>
            <person name="Steindorff A."/>
            <person name="Ohm R.A."/>
            <person name="Martin F."/>
            <person name="Silar P."/>
            <person name="Natvig D.O."/>
            <person name="Lalanne C."/>
            <person name="Gautier V."/>
            <person name="Ament-Velasquez S.L."/>
            <person name="Kruys A."/>
            <person name="Hutchinson M.I."/>
            <person name="Powell A.J."/>
            <person name="Barry K."/>
            <person name="Miller A.N."/>
            <person name="Grigoriev I.V."/>
            <person name="Debuchy R."/>
            <person name="Gladieux P."/>
            <person name="Hiltunen Thoren M."/>
            <person name="Johannesson H."/>
        </authorList>
    </citation>
    <scope>NUCLEOTIDE SEQUENCE</scope>
    <source>
        <strain evidence="1">CBS 508.74</strain>
    </source>
</reference>
<proteinExistence type="predicted"/>
<dbReference type="Proteomes" id="UP001302812">
    <property type="component" value="Unassembled WGS sequence"/>
</dbReference>
<evidence type="ECO:0008006" key="3">
    <source>
        <dbReference type="Google" id="ProtNLM"/>
    </source>
</evidence>
<dbReference type="PANTHER" id="PTHR35569:SF1">
    <property type="entry name" value="CYANAMIDE HYDRATASE DDI2-RELATED"/>
    <property type="match status" value="1"/>
</dbReference>